<name>A0A3S0ZJ07_ELYCH</name>
<gene>
    <name evidence="1" type="ORF">EGW08_013358</name>
</gene>
<feature type="non-terminal residue" evidence="1">
    <location>
        <position position="200"/>
    </location>
</feature>
<evidence type="ECO:0000313" key="2">
    <source>
        <dbReference type="Proteomes" id="UP000271974"/>
    </source>
</evidence>
<dbReference type="STRING" id="188477.A0A3S0ZJ07"/>
<dbReference type="EMBL" id="RQTK01000484">
    <property type="protein sequence ID" value="RUS78883.1"/>
    <property type="molecule type" value="Genomic_DNA"/>
</dbReference>
<comment type="caution">
    <text evidence="1">The sequence shown here is derived from an EMBL/GenBank/DDBJ whole genome shotgun (WGS) entry which is preliminary data.</text>
</comment>
<dbReference type="OrthoDB" id="199838at2759"/>
<keyword evidence="2" id="KW-1185">Reference proteome</keyword>
<protein>
    <submittedName>
        <fullName evidence="1">Uncharacterized protein</fullName>
    </submittedName>
</protein>
<accession>A0A3S0ZJ07</accession>
<dbReference type="AlphaFoldDB" id="A0A3S0ZJ07"/>
<sequence>MQPPGARTPTYRSVHSSDSVVRKAVEDMPDAVDRIWNLRENLHQDYEARRKPYNGELGLDSYQPWQIPDFIMVRKLLEEFVDDFLIKHLPPDDIVFERDMKVQMLKHAEKDWHRTAAALSERSVIKLVAEEMLLEVTSHMIKETAIEGFHQDVMFKRVAGNIMIKEAEIQATGSNKGREPSDEAYDLITLTFSTMQRNRD</sequence>
<reference evidence="1 2" key="1">
    <citation type="submission" date="2019-01" db="EMBL/GenBank/DDBJ databases">
        <title>A draft genome assembly of the solar-powered sea slug Elysia chlorotica.</title>
        <authorList>
            <person name="Cai H."/>
            <person name="Li Q."/>
            <person name="Fang X."/>
            <person name="Li J."/>
            <person name="Curtis N.E."/>
            <person name="Altenburger A."/>
            <person name="Shibata T."/>
            <person name="Feng M."/>
            <person name="Maeda T."/>
            <person name="Schwartz J.A."/>
            <person name="Shigenobu S."/>
            <person name="Lundholm N."/>
            <person name="Nishiyama T."/>
            <person name="Yang H."/>
            <person name="Hasebe M."/>
            <person name="Li S."/>
            <person name="Pierce S.K."/>
            <person name="Wang J."/>
        </authorList>
    </citation>
    <scope>NUCLEOTIDE SEQUENCE [LARGE SCALE GENOMIC DNA]</scope>
    <source>
        <strain evidence="1">EC2010</strain>
        <tissue evidence="1">Whole organism of an adult</tissue>
    </source>
</reference>
<dbReference type="Proteomes" id="UP000271974">
    <property type="component" value="Unassembled WGS sequence"/>
</dbReference>
<organism evidence="1 2">
    <name type="scientific">Elysia chlorotica</name>
    <name type="common">Eastern emerald elysia</name>
    <name type="synonym">Sea slug</name>
    <dbReference type="NCBI Taxonomy" id="188477"/>
    <lineage>
        <taxon>Eukaryota</taxon>
        <taxon>Metazoa</taxon>
        <taxon>Spiralia</taxon>
        <taxon>Lophotrochozoa</taxon>
        <taxon>Mollusca</taxon>
        <taxon>Gastropoda</taxon>
        <taxon>Heterobranchia</taxon>
        <taxon>Euthyneura</taxon>
        <taxon>Panpulmonata</taxon>
        <taxon>Sacoglossa</taxon>
        <taxon>Placobranchoidea</taxon>
        <taxon>Plakobranchidae</taxon>
        <taxon>Elysia</taxon>
    </lineage>
</organism>
<proteinExistence type="predicted"/>
<evidence type="ECO:0000313" key="1">
    <source>
        <dbReference type="EMBL" id="RUS78883.1"/>
    </source>
</evidence>